<proteinExistence type="predicted"/>
<name>A0A5N6KU45_9ROSI</name>
<gene>
    <name evidence="1" type="ORF">FH972_022977</name>
</gene>
<accession>A0A5N6KU45</accession>
<keyword evidence="2" id="KW-1185">Reference proteome</keyword>
<comment type="caution">
    <text evidence="1">The sequence shown here is derived from an EMBL/GenBank/DDBJ whole genome shotgun (WGS) entry which is preliminary data.</text>
</comment>
<organism evidence="1 2">
    <name type="scientific">Carpinus fangiana</name>
    <dbReference type="NCBI Taxonomy" id="176857"/>
    <lineage>
        <taxon>Eukaryota</taxon>
        <taxon>Viridiplantae</taxon>
        <taxon>Streptophyta</taxon>
        <taxon>Embryophyta</taxon>
        <taxon>Tracheophyta</taxon>
        <taxon>Spermatophyta</taxon>
        <taxon>Magnoliopsida</taxon>
        <taxon>eudicotyledons</taxon>
        <taxon>Gunneridae</taxon>
        <taxon>Pentapetalae</taxon>
        <taxon>rosids</taxon>
        <taxon>fabids</taxon>
        <taxon>Fagales</taxon>
        <taxon>Betulaceae</taxon>
        <taxon>Carpinus</taxon>
    </lineage>
</organism>
<dbReference type="EMBL" id="VIBQ01000013">
    <property type="protein sequence ID" value="KAB8345924.1"/>
    <property type="molecule type" value="Genomic_DNA"/>
</dbReference>
<protein>
    <submittedName>
        <fullName evidence="1">Uncharacterized protein</fullName>
    </submittedName>
</protein>
<evidence type="ECO:0000313" key="1">
    <source>
        <dbReference type="EMBL" id="KAB8345924.1"/>
    </source>
</evidence>
<evidence type="ECO:0000313" key="2">
    <source>
        <dbReference type="Proteomes" id="UP000327013"/>
    </source>
</evidence>
<dbReference type="Proteomes" id="UP000327013">
    <property type="component" value="Unassembled WGS sequence"/>
</dbReference>
<dbReference type="AlphaFoldDB" id="A0A5N6KU45"/>
<reference evidence="1 2" key="1">
    <citation type="submission" date="2019-06" db="EMBL/GenBank/DDBJ databases">
        <title>A chromosomal-level reference genome of Carpinus fangiana (Coryloideae, Betulaceae).</title>
        <authorList>
            <person name="Yang X."/>
            <person name="Wang Z."/>
            <person name="Zhang L."/>
            <person name="Hao G."/>
            <person name="Liu J."/>
            <person name="Yang Y."/>
        </authorList>
    </citation>
    <scope>NUCLEOTIDE SEQUENCE [LARGE SCALE GENOMIC DNA]</scope>
    <source>
        <strain evidence="1">Cfa_2016G</strain>
        <tissue evidence="1">Leaf</tissue>
    </source>
</reference>
<sequence>MGNQPAGLFDACHGSVPLSLLQEGEADPRHQSLCVGKNIGRPVGMHIFQQIDTIHEDQDSRHAVGASPPSLTTLFPPWHNRTLTQDGGSTHALEAGRSRGACVPSARGGESCRRERCAPRGESGCLSTTTATVWAAAGGGGDGGMQVACMQVAHVQKWYEAKFVNDHSLGTCQQPSC</sequence>